<dbReference type="EMBL" id="FQZI01000003">
    <property type="protein sequence ID" value="SHI91200.1"/>
    <property type="molecule type" value="Genomic_DNA"/>
</dbReference>
<evidence type="ECO:0008006" key="3">
    <source>
        <dbReference type="Google" id="ProtNLM"/>
    </source>
</evidence>
<name>A0A1M6F0J7_9FLAO</name>
<gene>
    <name evidence="1" type="ORF">SAMN05444363_2068</name>
</gene>
<dbReference type="SUPFAM" id="SSF63825">
    <property type="entry name" value="YWTD domain"/>
    <property type="match status" value="1"/>
</dbReference>
<dbReference type="Proteomes" id="UP000184488">
    <property type="component" value="Unassembled WGS sequence"/>
</dbReference>
<dbReference type="AlphaFoldDB" id="A0A1M6F0J7"/>
<organism evidence="1 2">
    <name type="scientific">Flavobacterium terrae</name>
    <dbReference type="NCBI Taxonomy" id="415425"/>
    <lineage>
        <taxon>Bacteria</taxon>
        <taxon>Pseudomonadati</taxon>
        <taxon>Bacteroidota</taxon>
        <taxon>Flavobacteriia</taxon>
        <taxon>Flavobacteriales</taxon>
        <taxon>Flavobacteriaceae</taxon>
        <taxon>Flavobacterium</taxon>
    </lineage>
</organism>
<dbReference type="STRING" id="415425.SAMN05444363_2068"/>
<protein>
    <recommendedName>
        <fullName evidence="3">SdiA-regulated</fullName>
    </recommendedName>
</protein>
<reference evidence="2" key="1">
    <citation type="submission" date="2016-11" db="EMBL/GenBank/DDBJ databases">
        <authorList>
            <person name="Varghese N."/>
            <person name="Submissions S."/>
        </authorList>
    </citation>
    <scope>NUCLEOTIDE SEQUENCE [LARGE SCALE GENOMIC DNA]</scope>
    <source>
        <strain evidence="2">DSM 18829</strain>
    </source>
</reference>
<evidence type="ECO:0000313" key="2">
    <source>
        <dbReference type="Proteomes" id="UP000184488"/>
    </source>
</evidence>
<evidence type="ECO:0000313" key="1">
    <source>
        <dbReference type="EMBL" id="SHI91200.1"/>
    </source>
</evidence>
<dbReference type="RefSeq" id="WP_317041198.1">
    <property type="nucleotide sequence ID" value="NZ_FQZI01000003.1"/>
</dbReference>
<accession>A0A1M6F0J7</accession>
<sequence>MFTMRFWGITALILAQFSCEKKSDVTEIGKLPKSLKEISGIEWVNNKLWTIEDSGNENELNSIDLNGDITKRITISDATNIDWEDLASDKEGNIYIGDFGNNDNERKDLCIYKISKDSLGKTQCKTVAKTTFNYPEQKEFPPKKTQQWFDVEAFIVCKDHFYLITKNRSKNSDGKALLYKIPNRTGKQPAEQIGSFITCSEFNTCAITAASITKDEKKVALLSHSKVWLFEDFKEDHFFEGKITELNLNHYSQKEAITFKDNSTLLIADEKVKKSGGKIYEFKLKN</sequence>
<keyword evidence="2" id="KW-1185">Reference proteome</keyword>
<proteinExistence type="predicted"/>